<dbReference type="GO" id="GO:0009982">
    <property type="term" value="F:pseudouridine synthase activity"/>
    <property type="evidence" value="ECO:0007669"/>
    <property type="project" value="InterPro"/>
</dbReference>
<sequence length="232" mass="26691">MSKKVHSTLENLQVLFEDNHLIVINKRPGDIVQGDKTGDEPLSDTVKAFIKKKYNKPGNVYLGVVHRLDRPTSGIVVFAKTSKALPRLNKMFAEKDAKKTYWAIVKNSPEEPEKRLVHWMKRNTKQNKSYAHIKEVTESKKAILTYRTLKKLDRYFLLEVDLETGRHHQIRSQLTAIGCPIKGDLKYGFNRSNEDGSIHLHARKLRLMHPVKKEPLEIIAPPPNDPIWNACI</sequence>
<dbReference type="PROSITE" id="PS01129">
    <property type="entry name" value="PSI_RLU"/>
    <property type="match status" value="1"/>
</dbReference>
<dbReference type="PANTHER" id="PTHR21600">
    <property type="entry name" value="MITOCHONDRIAL RNA PSEUDOURIDINE SYNTHASE"/>
    <property type="match status" value="1"/>
</dbReference>
<dbReference type="SUPFAM" id="SSF55120">
    <property type="entry name" value="Pseudouridine synthase"/>
    <property type="match status" value="1"/>
</dbReference>
<proteinExistence type="inferred from homology"/>
<dbReference type="InterPro" id="IPR020103">
    <property type="entry name" value="PsdUridine_synth_cat_dom_sf"/>
</dbReference>
<dbReference type="CDD" id="cd02869">
    <property type="entry name" value="PseudoU_synth_RluA_like"/>
    <property type="match status" value="1"/>
</dbReference>
<dbReference type="InterPro" id="IPR006224">
    <property type="entry name" value="PsdUridine_synth_RluA-like_CS"/>
</dbReference>
<dbReference type="PANTHER" id="PTHR21600:SF83">
    <property type="entry name" value="PSEUDOURIDYLATE SYNTHASE RPUSD4, MITOCHONDRIAL"/>
    <property type="match status" value="1"/>
</dbReference>
<dbReference type="AlphaFoldDB" id="A0A0F9TSW3"/>
<keyword evidence="2" id="KW-0413">Isomerase</keyword>
<dbReference type="Pfam" id="PF00849">
    <property type="entry name" value="PseudoU_synth_2"/>
    <property type="match status" value="1"/>
</dbReference>
<dbReference type="InterPro" id="IPR050188">
    <property type="entry name" value="RluA_PseudoU_synthase"/>
</dbReference>
<feature type="domain" description="Pseudouridine synthase RsuA/RluA-like" evidence="3">
    <location>
        <begin position="20"/>
        <end position="175"/>
    </location>
</feature>
<evidence type="ECO:0000259" key="3">
    <source>
        <dbReference type="Pfam" id="PF00849"/>
    </source>
</evidence>
<name>A0A0F9TSW3_9ZZZZ</name>
<organism evidence="4">
    <name type="scientific">marine sediment metagenome</name>
    <dbReference type="NCBI Taxonomy" id="412755"/>
    <lineage>
        <taxon>unclassified sequences</taxon>
        <taxon>metagenomes</taxon>
        <taxon>ecological metagenomes</taxon>
    </lineage>
</organism>
<dbReference type="InterPro" id="IPR006145">
    <property type="entry name" value="PsdUridine_synth_RsuA/RluA"/>
</dbReference>
<dbReference type="EMBL" id="LAZR01000175">
    <property type="protein sequence ID" value="KKN84135.1"/>
    <property type="molecule type" value="Genomic_DNA"/>
</dbReference>
<evidence type="ECO:0000256" key="2">
    <source>
        <dbReference type="ARBA" id="ARBA00023235"/>
    </source>
</evidence>
<reference evidence="4" key="1">
    <citation type="journal article" date="2015" name="Nature">
        <title>Complex archaea that bridge the gap between prokaryotes and eukaryotes.</title>
        <authorList>
            <person name="Spang A."/>
            <person name="Saw J.H."/>
            <person name="Jorgensen S.L."/>
            <person name="Zaremba-Niedzwiedzka K."/>
            <person name="Martijn J."/>
            <person name="Lind A.E."/>
            <person name="van Eijk R."/>
            <person name="Schleper C."/>
            <person name="Guy L."/>
            <person name="Ettema T.J."/>
        </authorList>
    </citation>
    <scope>NUCLEOTIDE SEQUENCE</scope>
</reference>
<accession>A0A0F9TSW3</accession>
<protein>
    <recommendedName>
        <fullName evidence="3">Pseudouridine synthase RsuA/RluA-like domain-containing protein</fullName>
    </recommendedName>
</protein>
<evidence type="ECO:0000256" key="1">
    <source>
        <dbReference type="ARBA" id="ARBA00010876"/>
    </source>
</evidence>
<dbReference type="GO" id="GO:0003723">
    <property type="term" value="F:RNA binding"/>
    <property type="evidence" value="ECO:0007669"/>
    <property type="project" value="InterPro"/>
</dbReference>
<comment type="similarity">
    <text evidence="1">Belongs to the pseudouridine synthase RluA family.</text>
</comment>
<gene>
    <name evidence="4" type="ORF">LCGC14_0292180</name>
</gene>
<comment type="caution">
    <text evidence="4">The sequence shown here is derived from an EMBL/GenBank/DDBJ whole genome shotgun (WGS) entry which is preliminary data.</text>
</comment>
<dbReference type="Gene3D" id="3.30.2350.10">
    <property type="entry name" value="Pseudouridine synthase"/>
    <property type="match status" value="1"/>
</dbReference>
<evidence type="ECO:0000313" key="4">
    <source>
        <dbReference type="EMBL" id="KKN84135.1"/>
    </source>
</evidence>
<dbReference type="GO" id="GO:0001522">
    <property type="term" value="P:pseudouridine synthesis"/>
    <property type="evidence" value="ECO:0007669"/>
    <property type="project" value="InterPro"/>
</dbReference>